<evidence type="ECO:0000256" key="2">
    <source>
        <dbReference type="ARBA" id="ARBA00022553"/>
    </source>
</evidence>
<comment type="subunit">
    <text evidence="4">Associates with the RNA polymerase II complex.</text>
</comment>
<feature type="compositionally biased region" description="Pro residues" evidence="6">
    <location>
        <begin position="439"/>
        <end position="448"/>
    </location>
</feature>
<feature type="region of interest" description="Disordered" evidence="6">
    <location>
        <begin position="584"/>
        <end position="603"/>
    </location>
</feature>
<protein>
    <recommendedName>
        <fullName evidence="5">Regulation of nuclear pre-mRNA domain-containing protein 2</fullName>
    </recommendedName>
</protein>
<name>A0A9P0KPD6_ACAOB</name>
<keyword evidence="9" id="KW-1185">Reference proteome</keyword>
<reference evidence="8" key="1">
    <citation type="submission" date="2022-03" db="EMBL/GenBank/DDBJ databases">
        <authorList>
            <person name="Sayadi A."/>
        </authorList>
    </citation>
    <scope>NUCLEOTIDE SEQUENCE</scope>
</reference>
<feature type="compositionally biased region" description="Polar residues" evidence="6">
    <location>
        <begin position="852"/>
        <end position="864"/>
    </location>
</feature>
<dbReference type="SMART" id="SM00582">
    <property type="entry name" value="RPR"/>
    <property type="match status" value="1"/>
</dbReference>
<gene>
    <name evidence="8" type="ORF">ACAOBT_LOCUS13579</name>
</gene>
<feature type="compositionally biased region" description="Low complexity" evidence="6">
    <location>
        <begin position="706"/>
        <end position="723"/>
    </location>
</feature>
<feature type="region of interest" description="Disordered" evidence="6">
    <location>
        <begin position="271"/>
        <end position="301"/>
    </location>
</feature>
<dbReference type="PANTHER" id="PTHR12460:SF40">
    <property type="entry name" value="REGULATION OF NUCLEAR PRE-MRNA DOMAIN-CONTAINING PROTEIN 2"/>
    <property type="match status" value="1"/>
</dbReference>
<dbReference type="PANTHER" id="PTHR12460">
    <property type="entry name" value="CYCLIN-DEPENDENT KINASE INHIBITOR-RELATED PROTEIN"/>
    <property type="match status" value="1"/>
</dbReference>
<dbReference type="FunFam" id="1.25.40.90:FF:000020">
    <property type="entry name" value="regulation of nuclear pre-mRNA domain-containing protein 2 isoform X1"/>
    <property type="match status" value="1"/>
</dbReference>
<feature type="compositionally biased region" description="Acidic residues" evidence="6">
    <location>
        <begin position="818"/>
        <end position="831"/>
    </location>
</feature>
<keyword evidence="1" id="KW-0488">Methylation</keyword>
<evidence type="ECO:0000256" key="1">
    <source>
        <dbReference type="ARBA" id="ARBA00022481"/>
    </source>
</evidence>
<evidence type="ECO:0000256" key="6">
    <source>
        <dbReference type="SAM" id="MobiDB-lite"/>
    </source>
</evidence>
<keyword evidence="3" id="KW-0007">Acetylation</keyword>
<feature type="region of interest" description="Disordered" evidence="6">
    <location>
        <begin position="615"/>
        <end position="885"/>
    </location>
</feature>
<dbReference type="AlphaFoldDB" id="A0A9P0KPD6"/>
<dbReference type="PROSITE" id="PS51391">
    <property type="entry name" value="CID"/>
    <property type="match status" value="1"/>
</dbReference>
<evidence type="ECO:0000313" key="9">
    <source>
        <dbReference type="Proteomes" id="UP001152888"/>
    </source>
</evidence>
<proteinExistence type="predicted"/>
<dbReference type="Gene3D" id="6.10.250.2560">
    <property type="match status" value="1"/>
</dbReference>
<feature type="compositionally biased region" description="Basic residues" evidence="6">
    <location>
        <begin position="1100"/>
        <end position="1109"/>
    </location>
</feature>
<dbReference type="GO" id="GO:0031124">
    <property type="term" value="P:mRNA 3'-end processing"/>
    <property type="evidence" value="ECO:0007669"/>
    <property type="project" value="TreeGrafter"/>
</dbReference>
<feature type="compositionally biased region" description="Polar residues" evidence="6">
    <location>
        <begin position="904"/>
        <end position="916"/>
    </location>
</feature>
<dbReference type="SUPFAM" id="SSF48464">
    <property type="entry name" value="ENTH/VHS domain"/>
    <property type="match status" value="1"/>
</dbReference>
<feature type="region of interest" description="Disordered" evidence="6">
    <location>
        <begin position="904"/>
        <end position="960"/>
    </location>
</feature>
<accession>A0A9P0KPD6</accession>
<dbReference type="OrthoDB" id="10069473at2759"/>
<evidence type="ECO:0000313" key="8">
    <source>
        <dbReference type="EMBL" id="CAH1979685.1"/>
    </source>
</evidence>
<organism evidence="8 9">
    <name type="scientific">Acanthoscelides obtectus</name>
    <name type="common">Bean weevil</name>
    <name type="synonym">Bruchus obtectus</name>
    <dbReference type="NCBI Taxonomy" id="200917"/>
    <lineage>
        <taxon>Eukaryota</taxon>
        <taxon>Metazoa</taxon>
        <taxon>Ecdysozoa</taxon>
        <taxon>Arthropoda</taxon>
        <taxon>Hexapoda</taxon>
        <taxon>Insecta</taxon>
        <taxon>Pterygota</taxon>
        <taxon>Neoptera</taxon>
        <taxon>Endopterygota</taxon>
        <taxon>Coleoptera</taxon>
        <taxon>Polyphaga</taxon>
        <taxon>Cucujiformia</taxon>
        <taxon>Chrysomeloidea</taxon>
        <taxon>Chrysomelidae</taxon>
        <taxon>Bruchinae</taxon>
        <taxon>Bruchini</taxon>
        <taxon>Acanthoscelides</taxon>
    </lineage>
</organism>
<comment type="caution">
    <text evidence="8">The sequence shown here is derived from an EMBL/GenBank/DDBJ whole genome shotgun (WGS) entry which is preliminary data.</text>
</comment>
<feature type="region of interest" description="Disordered" evidence="6">
    <location>
        <begin position="1046"/>
        <end position="1109"/>
    </location>
</feature>
<dbReference type="InterPro" id="IPR006569">
    <property type="entry name" value="CID_dom"/>
</dbReference>
<feature type="compositionally biased region" description="Basic and acidic residues" evidence="6">
    <location>
        <begin position="670"/>
        <end position="686"/>
    </location>
</feature>
<dbReference type="CDD" id="cd16981">
    <property type="entry name" value="CID_RPRD_like"/>
    <property type="match status" value="1"/>
</dbReference>
<feature type="compositionally biased region" description="Polar residues" evidence="6">
    <location>
        <begin position="735"/>
        <end position="746"/>
    </location>
</feature>
<feature type="compositionally biased region" description="Basic and acidic residues" evidence="6">
    <location>
        <begin position="642"/>
        <end position="657"/>
    </location>
</feature>
<dbReference type="Proteomes" id="UP001152888">
    <property type="component" value="Unassembled WGS sequence"/>
</dbReference>
<feature type="domain" description="CID" evidence="7">
    <location>
        <begin position="8"/>
        <end position="137"/>
    </location>
</feature>
<evidence type="ECO:0000259" key="7">
    <source>
        <dbReference type="PROSITE" id="PS51391"/>
    </source>
</evidence>
<dbReference type="EMBL" id="CAKOFQ010006883">
    <property type="protein sequence ID" value="CAH1979685.1"/>
    <property type="molecule type" value="Genomic_DNA"/>
</dbReference>
<feature type="compositionally biased region" description="Pro residues" evidence="6">
    <location>
        <begin position="930"/>
        <end position="942"/>
    </location>
</feature>
<feature type="compositionally biased region" description="Pro residues" evidence="6">
    <location>
        <begin position="768"/>
        <end position="804"/>
    </location>
</feature>
<dbReference type="Gene3D" id="1.25.40.90">
    <property type="match status" value="1"/>
</dbReference>
<evidence type="ECO:0000256" key="3">
    <source>
        <dbReference type="ARBA" id="ARBA00022990"/>
    </source>
</evidence>
<feature type="region of interest" description="Disordered" evidence="6">
    <location>
        <begin position="406"/>
        <end position="459"/>
    </location>
</feature>
<dbReference type="InterPro" id="IPR008942">
    <property type="entry name" value="ENTH_VHS"/>
</dbReference>
<dbReference type="GO" id="GO:0000993">
    <property type="term" value="F:RNA polymerase II complex binding"/>
    <property type="evidence" value="ECO:0007669"/>
    <property type="project" value="TreeGrafter"/>
</dbReference>
<dbReference type="Pfam" id="PF04818">
    <property type="entry name" value="CID"/>
    <property type="match status" value="1"/>
</dbReference>
<keyword evidence="2" id="KW-0597">Phosphoprotein</keyword>
<feature type="compositionally biased region" description="Gly residues" evidence="6">
    <location>
        <begin position="1059"/>
        <end position="1076"/>
    </location>
</feature>
<evidence type="ECO:0000256" key="5">
    <source>
        <dbReference type="ARBA" id="ARBA00067342"/>
    </source>
</evidence>
<sequence>MGTQNATESEFNVLQFEKQLMTLKDSQEAINHCCQWCLQNRGHHKKIVSSWLNVLKRVKVEQRLILFYLANDVVQYSKRRNYEYVESWGTALQKATTMVRDDKVKNKILRIFKIWEQRNVYNEEFISDLCGLLSITPTAQKSDEPHEFQPSYVINKIKICTKLERDTDTKLKLLKEHNPKIQIDDGLIGSLKDRAHVDDVEKEVEVYVKHMEEYISALKLEIKNRITLIGVLKQADTQLEADRKDVKVVANAYKMFGTRVKTFQRKLDEHKATLTSPIPSPDINAPSPSPDSDIDLPDEPPALKKIAEPETAEPAEEEEQGYNPKADLEKRIKEQQQVQYTNAGFYNVATAEETPVTNTSLSNSFINSSFLSNGFSSYIGSDISVNLSTLEGSIFSTSASQSSLEAAAPSTISNSGPTPVPPVQQQPPTTFTVYGGQPLLPPPMPPFSKPDGGGVAGRQDYGAAQTDAYSTQGYASSGGGGTTNSDYANGSYSSSVVANTPVDQPPPSVAGFLSTTDMAPPFLDENGPHPPEGCNPYPPAVCTIGGDEEYNPEEDVSLVGWDGLGPEDGCFGLDDVASPFPDAPPSHPPDGCNPYPPEAPANNQEHITTEKVPLLGWENQGGGWPSQPPDMLLDTPESPPNFEKEGYGDPVEYRDGDGSVLDAHTAAAGDVDHRVMPRGMGDHIEDSMGSLGGKDVDHRNLISLTGSPGNSNSQNSPQNWNNGTADQDYRLLPPTATSGDSNNHHQPGSAPVLDHDYRMGFNLEQLKLPPPPPPPPSNKFGEPPPPLPPDAMLKSPPPQPPPPLIQHGGAGDQLCDGIDMDNIDMDLSDEDAVQHTSANCGKNENLKVIVDPSNSDSPQNQQNMLLEPPPPLPDLPDDVDANNFLDDLSNDLHEFESLSADGLDTSSLGIISSTDVNSDKGGIFSTPSMADPPPQGVPPPTWQPSGGQAPMLPPPSLAGFNDMLPMAMPPPPMGSLLPIPQPQQPYMGEAPPSWPMDDDMQQHDWMGGGLMMEDRDQQSWQQPPPHLASPHNGQFMQFGRGGRGMSRGSPGFNKRGGRGRGGNRGGGNMMFRGGGVNSSPRGGQKGNRGGPQQWNNNRGLFHRNFRGGF</sequence>
<feature type="compositionally biased region" description="Polar residues" evidence="6">
    <location>
        <begin position="406"/>
        <end position="416"/>
    </location>
</feature>
<evidence type="ECO:0000256" key="4">
    <source>
        <dbReference type="ARBA" id="ARBA00062892"/>
    </source>
</evidence>